<proteinExistence type="predicted"/>
<dbReference type="SUPFAM" id="SSF52540">
    <property type="entry name" value="P-loop containing nucleoside triphosphate hydrolases"/>
    <property type="match status" value="2"/>
</dbReference>
<evidence type="ECO:0000256" key="2">
    <source>
        <dbReference type="ARBA" id="ARBA00022737"/>
    </source>
</evidence>
<sequence length="554" mass="57601">MARHPAAAPAAPCTSSFIALHRVTLRLPGGRTLFDDLTFTFAARRNGLVGRNGVGKSLLARVMAGLLAPDRGRAAAHGTIHYLPQRVDAGPQATVADVAGLGRLFAASARLASGGGTPDDLAVLDGHWTVTTDFALALAAAGLPQLHDGAPAAGLSGGELARIALAGAFLSGRDVLVLDEPTNHLDREGRAWLHARLAAWPGQVIAISHDRELLDTMDAIVELDERGLHAYGGNFTHYQARRAEQAAAAQAALDHVRATRHAGLRQLRDAHDARHARAARGNRAAREENQAAVLLGRRKASAQASAGRQVRLAETTRASLDEAVRDAVQKAAAAGVDAALPALLLGDAAVPAGRVVIACEGAVPPMPAGARPLDLVLAGPVRLAITGPNGCGKSTLLKMLAGVLPPCAGRCATPVSTAWLDQGAEALLPPASTLLDRLRQLDSPLAEGALRSRLALLGLEATRLGVAAGALSGGERVKAALACALWGRTPAQLLLLDEPGNHLDLPALAALEAALLAWPGAFAIVSHDNRLLDALRLTHTLRWSKDGWRLAARR</sequence>
<evidence type="ECO:0000313" key="7">
    <source>
        <dbReference type="Proteomes" id="UP000290637"/>
    </source>
</evidence>
<dbReference type="PROSITE" id="PS00211">
    <property type="entry name" value="ABC_TRANSPORTER_1"/>
    <property type="match status" value="2"/>
</dbReference>
<dbReference type="GO" id="GO:0016887">
    <property type="term" value="F:ATP hydrolysis activity"/>
    <property type="evidence" value="ECO:0007669"/>
    <property type="project" value="InterPro"/>
</dbReference>
<organism evidence="6 7">
    <name type="scientific">Pseudoduganella lutea</name>
    <dbReference type="NCBI Taxonomy" id="321985"/>
    <lineage>
        <taxon>Bacteria</taxon>
        <taxon>Pseudomonadati</taxon>
        <taxon>Pseudomonadota</taxon>
        <taxon>Betaproteobacteria</taxon>
        <taxon>Burkholderiales</taxon>
        <taxon>Oxalobacteraceae</taxon>
        <taxon>Telluria group</taxon>
        <taxon>Pseudoduganella</taxon>
    </lineage>
</organism>
<feature type="domain" description="ABC transporter" evidence="5">
    <location>
        <begin position="18"/>
        <end position="251"/>
    </location>
</feature>
<dbReference type="Gene3D" id="3.40.50.300">
    <property type="entry name" value="P-loop containing nucleotide triphosphate hydrolases"/>
    <property type="match status" value="2"/>
</dbReference>
<dbReference type="InterPro" id="IPR017871">
    <property type="entry name" value="ABC_transporter-like_CS"/>
</dbReference>
<keyword evidence="2" id="KW-0677">Repeat</keyword>
<protein>
    <submittedName>
        <fullName evidence="6">ABC-F family ATP-binding cassette domain-containing protein</fullName>
    </submittedName>
</protein>
<keyword evidence="1" id="KW-0472">Membrane</keyword>
<evidence type="ECO:0000256" key="1">
    <source>
        <dbReference type="ARBA" id="ARBA00022475"/>
    </source>
</evidence>
<keyword evidence="7" id="KW-1185">Reference proteome</keyword>
<dbReference type="OrthoDB" id="9762051at2"/>
<gene>
    <name evidence="6" type="ORF">EWM63_27005</name>
</gene>
<keyword evidence="1" id="KW-1003">Cell membrane</keyword>
<dbReference type="Proteomes" id="UP000290637">
    <property type="component" value="Chromosome"/>
</dbReference>
<evidence type="ECO:0000256" key="3">
    <source>
        <dbReference type="ARBA" id="ARBA00022741"/>
    </source>
</evidence>
<accession>A0A4P6L5P7</accession>
<dbReference type="InterPro" id="IPR003439">
    <property type="entry name" value="ABC_transporter-like_ATP-bd"/>
</dbReference>
<dbReference type="GO" id="GO:0005524">
    <property type="term" value="F:ATP binding"/>
    <property type="evidence" value="ECO:0007669"/>
    <property type="project" value="UniProtKB-KW"/>
</dbReference>
<keyword evidence="3" id="KW-0547">Nucleotide-binding</keyword>
<name>A0A4P6L5P7_9BURK</name>
<evidence type="ECO:0000259" key="5">
    <source>
        <dbReference type="PROSITE" id="PS50893"/>
    </source>
</evidence>
<dbReference type="RefSeq" id="WP_130189291.1">
    <property type="nucleotide sequence ID" value="NZ_CP035913.1"/>
</dbReference>
<dbReference type="InterPro" id="IPR027417">
    <property type="entry name" value="P-loop_NTPase"/>
</dbReference>
<dbReference type="EMBL" id="CP035913">
    <property type="protein sequence ID" value="QBE66182.1"/>
    <property type="molecule type" value="Genomic_DNA"/>
</dbReference>
<dbReference type="PANTHER" id="PTHR19211">
    <property type="entry name" value="ATP-BINDING TRANSPORT PROTEIN-RELATED"/>
    <property type="match status" value="1"/>
</dbReference>
<keyword evidence="4 6" id="KW-0067">ATP-binding</keyword>
<dbReference type="CDD" id="cd03221">
    <property type="entry name" value="ABCF_EF-3"/>
    <property type="match status" value="1"/>
</dbReference>
<dbReference type="AlphaFoldDB" id="A0A4P6L5P7"/>
<dbReference type="InterPro" id="IPR003593">
    <property type="entry name" value="AAA+_ATPase"/>
</dbReference>
<evidence type="ECO:0000313" key="6">
    <source>
        <dbReference type="EMBL" id="QBE66182.1"/>
    </source>
</evidence>
<dbReference type="InterPro" id="IPR050611">
    <property type="entry name" value="ABCF"/>
</dbReference>
<dbReference type="PANTHER" id="PTHR19211:SF6">
    <property type="entry name" value="BLL7188 PROTEIN"/>
    <property type="match status" value="1"/>
</dbReference>
<dbReference type="KEGG" id="plue:EWM63_27005"/>
<dbReference type="Pfam" id="PF00005">
    <property type="entry name" value="ABC_tran"/>
    <property type="match status" value="2"/>
</dbReference>
<dbReference type="SMART" id="SM00382">
    <property type="entry name" value="AAA"/>
    <property type="match status" value="2"/>
</dbReference>
<dbReference type="PROSITE" id="PS50893">
    <property type="entry name" value="ABC_TRANSPORTER_2"/>
    <property type="match status" value="1"/>
</dbReference>
<reference evidence="6 7" key="1">
    <citation type="submission" date="2019-02" db="EMBL/GenBank/DDBJ databases">
        <title>Draft Genome Sequences of Six Type Strains of the Genus Massilia.</title>
        <authorList>
            <person name="Miess H."/>
            <person name="Frediansyhah A."/>
            <person name="Gross H."/>
        </authorList>
    </citation>
    <scope>NUCLEOTIDE SEQUENCE [LARGE SCALE GENOMIC DNA]</scope>
    <source>
        <strain evidence="6 7">DSM 17473</strain>
    </source>
</reference>
<evidence type="ECO:0000256" key="4">
    <source>
        <dbReference type="ARBA" id="ARBA00022840"/>
    </source>
</evidence>